<gene>
    <name evidence="2" type="ORF">GNP93_19355</name>
</gene>
<sequence>MKGLKWLMKLAVTAAVTSICCVALTFMAVNTYVDLVLEQLHIQRPATAKIGWGSFFNRFATTVGFGAGGGTNAMAVDEPKDAAVSTNVNPDSTETGSKENQSGLPSAGKAERTDPYRVPEDAVAVWGQQSVKELEGVSGDESGAAEDRKVVVSSEEFTKKKEQLSEADKAKVFSLLVSRIPQQDMQTISQLMEDGLTAAEIKELEQLLQKHLKPEEYRDLLALIQTP</sequence>
<evidence type="ECO:0000313" key="3">
    <source>
        <dbReference type="Proteomes" id="UP000450917"/>
    </source>
</evidence>
<accession>A0A7X2ZDA2</accession>
<proteinExistence type="predicted"/>
<dbReference type="Proteomes" id="UP000450917">
    <property type="component" value="Unassembled WGS sequence"/>
</dbReference>
<dbReference type="RefSeq" id="WP_155615365.1">
    <property type="nucleotide sequence ID" value="NZ_WNZX01000018.1"/>
</dbReference>
<dbReference type="AlphaFoldDB" id="A0A7X2ZDA2"/>
<protein>
    <recommendedName>
        <fullName evidence="4">Spore coat protein</fullName>
    </recommendedName>
</protein>
<name>A0A7X2ZDA2_9BACL</name>
<feature type="compositionally biased region" description="Polar residues" evidence="1">
    <location>
        <begin position="84"/>
        <end position="104"/>
    </location>
</feature>
<keyword evidence="3" id="KW-1185">Reference proteome</keyword>
<evidence type="ECO:0000256" key="1">
    <source>
        <dbReference type="SAM" id="MobiDB-lite"/>
    </source>
</evidence>
<organism evidence="2 3">
    <name type="scientific">Paenibacillus validus</name>
    <dbReference type="NCBI Taxonomy" id="44253"/>
    <lineage>
        <taxon>Bacteria</taxon>
        <taxon>Bacillati</taxon>
        <taxon>Bacillota</taxon>
        <taxon>Bacilli</taxon>
        <taxon>Bacillales</taxon>
        <taxon>Paenibacillaceae</taxon>
        <taxon>Paenibacillus</taxon>
    </lineage>
</organism>
<comment type="caution">
    <text evidence="2">The sequence shown here is derived from an EMBL/GenBank/DDBJ whole genome shotgun (WGS) entry which is preliminary data.</text>
</comment>
<evidence type="ECO:0008006" key="4">
    <source>
        <dbReference type="Google" id="ProtNLM"/>
    </source>
</evidence>
<evidence type="ECO:0000313" key="2">
    <source>
        <dbReference type="EMBL" id="MUG72824.1"/>
    </source>
</evidence>
<dbReference type="EMBL" id="WNZX01000018">
    <property type="protein sequence ID" value="MUG72824.1"/>
    <property type="molecule type" value="Genomic_DNA"/>
</dbReference>
<reference evidence="2 3" key="1">
    <citation type="submission" date="2019-11" db="EMBL/GenBank/DDBJ databases">
        <title>Draft genome sequences of five Paenibacillus species of dairy origin.</title>
        <authorList>
            <person name="Olajide A.M."/>
            <person name="Chen S."/>
            <person name="Lapointe G."/>
        </authorList>
    </citation>
    <scope>NUCLEOTIDE SEQUENCE [LARGE SCALE GENOMIC DNA]</scope>
    <source>
        <strain evidence="2 3">2CS3</strain>
    </source>
</reference>
<feature type="region of interest" description="Disordered" evidence="1">
    <location>
        <begin position="82"/>
        <end position="115"/>
    </location>
</feature>